<evidence type="ECO:0000313" key="3">
    <source>
        <dbReference type="Proteomes" id="UP001224926"/>
    </source>
</evidence>
<evidence type="ECO:0000313" key="2">
    <source>
        <dbReference type="EMBL" id="WMT06386.1"/>
    </source>
</evidence>
<feature type="region of interest" description="Disordered" evidence="1">
    <location>
        <begin position="40"/>
        <end position="59"/>
    </location>
</feature>
<dbReference type="Pfam" id="PF07799">
    <property type="entry name" value="DUF1643"/>
    <property type="match status" value="1"/>
</dbReference>
<dbReference type="AlphaFoldDB" id="A0AAF0P9D4"/>
<dbReference type="InterPro" id="IPR012441">
    <property type="entry name" value="DUF1643"/>
</dbReference>
<reference evidence="2 3" key="1">
    <citation type="submission" date="2022-07" db="EMBL/GenBank/DDBJ databases">
        <title>Two temperate virus in Haloterrigena jeotgali A29.</title>
        <authorList>
            <person name="Deng X."/>
        </authorList>
    </citation>
    <scope>NUCLEOTIDE SEQUENCE [LARGE SCALE GENOMIC DNA]</scope>
    <source>
        <strain evidence="2 3">A29</strain>
    </source>
</reference>
<feature type="compositionally biased region" description="Polar residues" evidence="1">
    <location>
        <begin position="229"/>
        <end position="241"/>
    </location>
</feature>
<dbReference type="GeneID" id="39862629"/>
<proteinExistence type="predicted"/>
<dbReference type="RefSeq" id="WP_084158285.1">
    <property type="nucleotide sequence ID" value="NZ_CP101873.1"/>
</dbReference>
<dbReference type="EMBL" id="CP101873">
    <property type="protein sequence ID" value="WMT06386.1"/>
    <property type="molecule type" value="Genomic_DNA"/>
</dbReference>
<accession>A0AAF0P9D4</accession>
<sequence length="241" mass="26929">MRSGFVRASELYDVDSRTPIAHPAHQATDTDVRRALEDREICTDGGQPSSDTDQSPLLEDDRHYATFDEHRDYRYTLTRKWDESKPTLGWIMLNPSTADETEDDPTIRRCIGYAKDWGYGSITVGNLFALRATDPDELREHPDPVGGRNDDELQAVCEFADKVVAAWGANGDLYGRGREVGEILDADLYALDTTKAGHPVHPLYQPKDAEPEPWDVRSIHPGTDRSPSDSENSTRNGGADR</sequence>
<protein>
    <submittedName>
        <fullName evidence="2">DUF1643 domain-containing protein</fullName>
    </submittedName>
</protein>
<dbReference type="Proteomes" id="UP001224926">
    <property type="component" value="Chromosome"/>
</dbReference>
<feature type="compositionally biased region" description="Polar residues" evidence="1">
    <location>
        <begin position="46"/>
        <end position="55"/>
    </location>
</feature>
<gene>
    <name evidence="2" type="ORF">NP511_13430</name>
</gene>
<keyword evidence="3" id="KW-1185">Reference proteome</keyword>
<organism evidence="2 3">
    <name type="scientific">Natrinema thermotolerans</name>
    <dbReference type="NCBI Taxonomy" id="121872"/>
    <lineage>
        <taxon>Archaea</taxon>
        <taxon>Methanobacteriati</taxon>
        <taxon>Methanobacteriota</taxon>
        <taxon>Stenosarchaea group</taxon>
        <taxon>Halobacteria</taxon>
        <taxon>Halobacteriales</taxon>
        <taxon>Natrialbaceae</taxon>
        <taxon>Natrinema</taxon>
    </lineage>
</organism>
<feature type="compositionally biased region" description="Basic and acidic residues" evidence="1">
    <location>
        <begin position="207"/>
        <end position="228"/>
    </location>
</feature>
<feature type="region of interest" description="Disordered" evidence="1">
    <location>
        <begin position="199"/>
        <end position="241"/>
    </location>
</feature>
<evidence type="ECO:0000256" key="1">
    <source>
        <dbReference type="SAM" id="MobiDB-lite"/>
    </source>
</evidence>
<name>A0AAF0P9D4_9EURY</name>